<name>A0A0G1DLZ3_9BACT</name>
<dbReference type="STRING" id="1618578.UV74_C0001G0005"/>
<protein>
    <submittedName>
        <fullName evidence="1">Uncharacterized protein</fullName>
    </submittedName>
</protein>
<dbReference type="Proteomes" id="UP000034090">
    <property type="component" value="Unassembled WGS sequence"/>
</dbReference>
<evidence type="ECO:0000313" key="1">
    <source>
        <dbReference type="EMBL" id="KKS98895.1"/>
    </source>
</evidence>
<organism evidence="1 2">
    <name type="scientific">Candidatus Woesebacteria bacterium GW2011_GWB1_43_14</name>
    <dbReference type="NCBI Taxonomy" id="1618578"/>
    <lineage>
        <taxon>Bacteria</taxon>
        <taxon>Candidatus Woeseibacteriota</taxon>
    </lineage>
</organism>
<sequence length="127" mass="14425">MTERKNDIVPALILYNALYAEKAEVGEKVARRAFVMAIREHLNGGATLVDVAGVANMMYCQLNFPTGNIRSWKDRELVDNLVFTADLGYYIKKVEEGDESAQKFIDTTVKDFTAYYEKHKVILEPKS</sequence>
<accession>A0A0G1DLZ3</accession>
<dbReference type="AlphaFoldDB" id="A0A0G1DLZ3"/>
<dbReference type="EMBL" id="LCFQ01000001">
    <property type="protein sequence ID" value="KKS98895.1"/>
    <property type="molecule type" value="Genomic_DNA"/>
</dbReference>
<gene>
    <name evidence="1" type="ORF">UV74_C0001G0005</name>
</gene>
<proteinExistence type="predicted"/>
<evidence type="ECO:0000313" key="2">
    <source>
        <dbReference type="Proteomes" id="UP000034090"/>
    </source>
</evidence>
<comment type="caution">
    <text evidence="1">The sequence shown here is derived from an EMBL/GenBank/DDBJ whole genome shotgun (WGS) entry which is preliminary data.</text>
</comment>
<reference evidence="1 2" key="1">
    <citation type="journal article" date="2015" name="Nature">
        <title>rRNA introns, odd ribosomes, and small enigmatic genomes across a large radiation of phyla.</title>
        <authorList>
            <person name="Brown C.T."/>
            <person name="Hug L.A."/>
            <person name="Thomas B.C."/>
            <person name="Sharon I."/>
            <person name="Castelle C.J."/>
            <person name="Singh A."/>
            <person name="Wilkins M.J."/>
            <person name="Williams K.H."/>
            <person name="Banfield J.F."/>
        </authorList>
    </citation>
    <scope>NUCLEOTIDE SEQUENCE [LARGE SCALE GENOMIC DNA]</scope>
</reference>